<dbReference type="HOGENOM" id="CLU_636956_0_0_1"/>
<feature type="compositionally biased region" description="Basic and acidic residues" evidence="6">
    <location>
        <begin position="279"/>
        <end position="288"/>
    </location>
</feature>
<keyword evidence="5" id="KW-0143">Chaperone</keyword>
<evidence type="ECO:0000256" key="8">
    <source>
        <dbReference type="SAM" id="SignalP"/>
    </source>
</evidence>
<dbReference type="eggNOG" id="KOG0722">
    <property type="taxonomic scope" value="Eukaryota"/>
</dbReference>
<proteinExistence type="predicted"/>
<dbReference type="SUPFAM" id="SSF46565">
    <property type="entry name" value="Chaperone J-domain"/>
    <property type="match status" value="1"/>
</dbReference>
<protein>
    <recommendedName>
        <fullName evidence="9">J domain-containing protein</fullName>
    </recommendedName>
</protein>
<dbReference type="InParanoid" id="B8BXL7"/>
<keyword evidence="4 7" id="KW-0472">Membrane</keyword>
<accession>B8BXL7</accession>
<evidence type="ECO:0000256" key="7">
    <source>
        <dbReference type="SAM" id="Phobius"/>
    </source>
</evidence>
<evidence type="ECO:0000256" key="2">
    <source>
        <dbReference type="ARBA" id="ARBA00022692"/>
    </source>
</evidence>
<gene>
    <name evidence="10" type="ORF">THAPSDRAFT_21723</name>
</gene>
<dbReference type="GO" id="GO:0006457">
    <property type="term" value="P:protein folding"/>
    <property type="evidence" value="ECO:0000318"/>
    <property type="project" value="GO_Central"/>
</dbReference>
<dbReference type="SMART" id="SM00271">
    <property type="entry name" value="DnaJ"/>
    <property type="match status" value="1"/>
</dbReference>
<dbReference type="CDD" id="cd06257">
    <property type="entry name" value="DnaJ"/>
    <property type="match status" value="1"/>
</dbReference>
<dbReference type="GeneID" id="7444750"/>
<dbReference type="Gene3D" id="1.10.287.110">
    <property type="entry name" value="DnaJ domain"/>
    <property type="match status" value="1"/>
</dbReference>
<keyword evidence="3 7" id="KW-1133">Transmembrane helix</keyword>
<dbReference type="PROSITE" id="PS50076">
    <property type="entry name" value="DNAJ_2"/>
    <property type="match status" value="1"/>
</dbReference>
<name>B8BXL7_THAPS</name>
<feature type="chain" id="PRO_5002868787" description="J domain-containing protein" evidence="8">
    <location>
        <begin position="30"/>
        <end position="431"/>
    </location>
</feature>
<dbReference type="Pfam" id="PF00226">
    <property type="entry name" value="DnaJ"/>
    <property type="match status" value="1"/>
</dbReference>
<dbReference type="PaxDb" id="35128-Thaps21723"/>
<keyword evidence="11" id="KW-1185">Reference proteome</keyword>
<dbReference type="OMA" id="TERWCWT"/>
<dbReference type="FunCoup" id="B8BXL7">
    <property type="interactions" value="50"/>
</dbReference>
<feature type="transmembrane region" description="Helical" evidence="7">
    <location>
        <begin position="185"/>
        <end position="203"/>
    </location>
</feature>
<dbReference type="PRINTS" id="PR00625">
    <property type="entry name" value="JDOMAIN"/>
</dbReference>
<evidence type="ECO:0000259" key="9">
    <source>
        <dbReference type="PROSITE" id="PS50076"/>
    </source>
</evidence>
<sequence length="431" mass="48780">MAVHPRRRCLHSLLLIAITVLLYVSPVYGDDNAAATAAARESAQDTSSAGDASSSSSTDDVPKEKPKPSYTHTDDWGSFYDPNKIFCGQHDCYAVLGFDYFTWGNNPPSLKEITKSYRSLSRVWHPDKNKAKGAREKFVVIAKAYEVLTNIDKRKEYDHFRDRPDEYFKKYGSSVLYKFAPKSDASFIVIIFLLAGSAFTYYAQKNKWQTIANHLVKAAVEDLSPREGGSTESIEIREKALEILAKRNVEAGGDTAEKSNGESGGNSKDKKRGKSPKMTAKEKREKDQQELRPIVVELVNEIDDFGAGFRKPTMHDLLIVRMIKWPYHLTKSAIWWSKYAVRRVRKLELNEEEREHLTISAVGEVAWVAASDDEKAKMVTLDLWVTDNLVEWKEGQELNQMGLSANRKKQIKKMKKKGVGGSQDLDELKMD</sequence>
<dbReference type="AlphaFoldDB" id="B8BXL7"/>
<feature type="region of interest" description="Disordered" evidence="6">
    <location>
        <begin position="412"/>
        <end position="431"/>
    </location>
</feature>
<evidence type="ECO:0000313" key="10">
    <source>
        <dbReference type="EMBL" id="EED93726.1"/>
    </source>
</evidence>
<dbReference type="InterPro" id="IPR044632">
    <property type="entry name" value="DNAJC25-like"/>
</dbReference>
<evidence type="ECO:0000256" key="6">
    <source>
        <dbReference type="SAM" id="MobiDB-lite"/>
    </source>
</evidence>
<feature type="compositionally biased region" description="Basic and acidic residues" evidence="6">
    <location>
        <begin position="60"/>
        <end position="72"/>
    </location>
</feature>
<keyword evidence="2 7" id="KW-0812">Transmembrane</keyword>
<dbReference type="RefSeq" id="XP_002288290.1">
    <property type="nucleotide sequence ID" value="XM_002288254.1"/>
</dbReference>
<feature type="compositionally biased region" description="Low complexity" evidence="6">
    <location>
        <begin position="43"/>
        <end position="59"/>
    </location>
</feature>
<dbReference type="InterPro" id="IPR001623">
    <property type="entry name" value="DnaJ_domain"/>
</dbReference>
<feature type="signal peptide" evidence="8">
    <location>
        <begin position="1"/>
        <end position="29"/>
    </location>
</feature>
<dbReference type="EMBL" id="CM000640">
    <property type="protein sequence ID" value="EED93726.1"/>
    <property type="molecule type" value="Genomic_DNA"/>
</dbReference>
<reference evidence="10 11" key="2">
    <citation type="journal article" date="2008" name="Nature">
        <title>The Phaeodactylum genome reveals the evolutionary history of diatom genomes.</title>
        <authorList>
            <person name="Bowler C."/>
            <person name="Allen A.E."/>
            <person name="Badger J.H."/>
            <person name="Grimwood J."/>
            <person name="Jabbari K."/>
            <person name="Kuo A."/>
            <person name="Maheswari U."/>
            <person name="Martens C."/>
            <person name="Maumus F."/>
            <person name="Otillar R.P."/>
            <person name="Rayko E."/>
            <person name="Salamov A."/>
            <person name="Vandepoele K."/>
            <person name="Beszteri B."/>
            <person name="Gruber A."/>
            <person name="Heijde M."/>
            <person name="Katinka M."/>
            <person name="Mock T."/>
            <person name="Valentin K."/>
            <person name="Verret F."/>
            <person name="Berges J.A."/>
            <person name="Brownlee C."/>
            <person name="Cadoret J.P."/>
            <person name="Chiovitti A."/>
            <person name="Choi C.J."/>
            <person name="Coesel S."/>
            <person name="De Martino A."/>
            <person name="Detter J.C."/>
            <person name="Durkin C."/>
            <person name="Falciatore A."/>
            <person name="Fournet J."/>
            <person name="Haruta M."/>
            <person name="Huysman M.J."/>
            <person name="Jenkins B.D."/>
            <person name="Jiroutova K."/>
            <person name="Jorgensen R.E."/>
            <person name="Joubert Y."/>
            <person name="Kaplan A."/>
            <person name="Kroger N."/>
            <person name="Kroth P.G."/>
            <person name="La Roche J."/>
            <person name="Lindquist E."/>
            <person name="Lommer M."/>
            <person name="Martin-Jezequel V."/>
            <person name="Lopez P.J."/>
            <person name="Lucas S."/>
            <person name="Mangogna M."/>
            <person name="McGinnis K."/>
            <person name="Medlin L.K."/>
            <person name="Montsant A."/>
            <person name="Oudot-Le Secq M.P."/>
            <person name="Napoli C."/>
            <person name="Obornik M."/>
            <person name="Parker M.S."/>
            <person name="Petit J.L."/>
            <person name="Porcel B.M."/>
            <person name="Poulsen N."/>
            <person name="Robison M."/>
            <person name="Rychlewski L."/>
            <person name="Rynearson T.A."/>
            <person name="Schmutz J."/>
            <person name="Shapiro H."/>
            <person name="Siaut M."/>
            <person name="Stanley M."/>
            <person name="Sussman M.R."/>
            <person name="Taylor A.R."/>
            <person name="Vardi A."/>
            <person name="von Dassow P."/>
            <person name="Vyverman W."/>
            <person name="Willis A."/>
            <person name="Wyrwicz L.S."/>
            <person name="Rokhsar D.S."/>
            <person name="Weissenbach J."/>
            <person name="Armbrust E.V."/>
            <person name="Green B.R."/>
            <person name="Van de Peer Y."/>
            <person name="Grigoriev I.V."/>
        </authorList>
    </citation>
    <scope>NUCLEOTIDE SEQUENCE [LARGE SCALE GENOMIC DNA]</scope>
    <source>
        <strain evidence="10 11">CCMP1335</strain>
    </source>
</reference>
<evidence type="ECO:0000256" key="5">
    <source>
        <dbReference type="ARBA" id="ARBA00023186"/>
    </source>
</evidence>
<dbReference type="InterPro" id="IPR036869">
    <property type="entry name" value="J_dom_sf"/>
</dbReference>
<dbReference type="KEGG" id="tps:THAPSDRAFT_21723"/>
<dbReference type="PROSITE" id="PS00636">
    <property type="entry name" value="DNAJ_1"/>
    <property type="match status" value="1"/>
</dbReference>
<dbReference type="PANTHER" id="PTHR44176:SF1">
    <property type="entry name" value="DNAJ HOMOLOG SUBFAMILY C MEMBER 25"/>
    <property type="match status" value="1"/>
</dbReference>
<reference evidence="10 11" key="1">
    <citation type="journal article" date="2004" name="Science">
        <title>The genome of the diatom Thalassiosira pseudonana: ecology, evolution, and metabolism.</title>
        <authorList>
            <person name="Armbrust E.V."/>
            <person name="Berges J.A."/>
            <person name="Bowler C."/>
            <person name="Green B.R."/>
            <person name="Martinez D."/>
            <person name="Putnam N.H."/>
            <person name="Zhou S."/>
            <person name="Allen A.E."/>
            <person name="Apt K.E."/>
            <person name="Bechner M."/>
            <person name="Brzezinski M.A."/>
            <person name="Chaal B.K."/>
            <person name="Chiovitti A."/>
            <person name="Davis A.K."/>
            <person name="Demarest M.S."/>
            <person name="Detter J.C."/>
            <person name="Glavina T."/>
            <person name="Goodstein D."/>
            <person name="Hadi M.Z."/>
            <person name="Hellsten U."/>
            <person name="Hildebrand M."/>
            <person name="Jenkins B.D."/>
            <person name="Jurka J."/>
            <person name="Kapitonov V.V."/>
            <person name="Kroger N."/>
            <person name="Lau W.W."/>
            <person name="Lane T.W."/>
            <person name="Larimer F.W."/>
            <person name="Lippmeier J.C."/>
            <person name="Lucas S."/>
            <person name="Medina M."/>
            <person name="Montsant A."/>
            <person name="Obornik M."/>
            <person name="Parker M.S."/>
            <person name="Palenik B."/>
            <person name="Pazour G.J."/>
            <person name="Richardson P.M."/>
            <person name="Rynearson T.A."/>
            <person name="Saito M.A."/>
            <person name="Schwartz D.C."/>
            <person name="Thamatrakoln K."/>
            <person name="Valentin K."/>
            <person name="Vardi A."/>
            <person name="Wilkerson F.P."/>
            <person name="Rokhsar D.S."/>
        </authorList>
    </citation>
    <scope>NUCLEOTIDE SEQUENCE [LARGE SCALE GENOMIC DNA]</scope>
    <source>
        <strain evidence="10 11">CCMP1335</strain>
    </source>
</reference>
<feature type="domain" description="J" evidence="9">
    <location>
        <begin position="91"/>
        <end position="161"/>
    </location>
</feature>
<organism evidence="10 11">
    <name type="scientific">Thalassiosira pseudonana</name>
    <name type="common">Marine diatom</name>
    <name type="synonym">Cyclotella nana</name>
    <dbReference type="NCBI Taxonomy" id="35128"/>
    <lineage>
        <taxon>Eukaryota</taxon>
        <taxon>Sar</taxon>
        <taxon>Stramenopiles</taxon>
        <taxon>Ochrophyta</taxon>
        <taxon>Bacillariophyta</taxon>
        <taxon>Coscinodiscophyceae</taxon>
        <taxon>Thalassiosirophycidae</taxon>
        <taxon>Thalassiosirales</taxon>
        <taxon>Thalassiosiraceae</taxon>
        <taxon>Thalassiosira</taxon>
    </lineage>
</organism>
<dbReference type="InterPro" id="IPR018253">
    <property type="entry name" value="DnaJ_domain_CS"/>
</dbReference>
<comment type="subcellular location">
    <subcellularLocation>
        <location evidence="1">Membrane</location>
        <topology evidence="1">Multi-pass membrane protein</topology>
    </subcellularLocation>
</comment>
<dbReference type="STRING" id="35128.B8BXL7"/>
<evidence type="ECO:0000256" key="4">
    <source>
        <dbReference type="ARBA" id="ARBA00023136"/>
    </source>
</evidence>
<evidence type="ECO:0000256" key="1">
    <source>
        <dbReference type="ARBA" id="ARBA00004141"/>
    </source>
</evidence>
<evidence type="ECO:0000256" key="3">
    <source>
        <dbReference type="ARBA" id="ARBA00022989"/>
    </source>
</evidence>
<dbReference type="PANTHER" id="PTHR44176">
    <property type="entry name" value="DNAJ HOMOLOG SUBFAMILY C MEMBER 25"/>
    <property type="match status" value="1"/>
</dbReference>
<keyword evidence="8" id="KW-0732">Signal</keyword>
<dbReference type="Proteomes" id="UP000001449">
    <property type="component" value="Chromosome 3"/>
</dbReference>
<evidence type="ECO:0000313" key="11">
    <source>
        <dbReference type="Proteomes" id="UP000001449"/>
    </source>
</evidence>
<feature type="region of interest" description="Disordered" evidence="6">
    <location>
        <begin position="43"/>
        <end position="72"/>
    </location>
</feature>
<dbReference type="GO" id="GO:0005789">
    <property type="term" value="C:endoplasmic reticulum membrane"/>
    <property type="evidence" value="ECO:0000318"/>
    <property type="project" value="GO_Central"/>
</dbReference>
<feature type="region of interest" description="Disordered" evidence="6">
    <location>
        <begin position="252"/>
        <end position="288"/>
    </location>
</feature>